<dbReference type="Pfam" id="PF06985">
    <property type="entry name" value="HET"/>
    <property type="match status" value="1"/>
</dbReference>
<organism evidence="2 3">
    <name type="scientific">Setomelanomma holmii</name>
    <dbReference type="NCBI Taxonomy" id="210430"/>
    <lineage>
        <taxon>Eukaryota</taxon>
        <taxon>Fungi</taxon>
        <taxon>Dikarya</taxon>
        <taxon>Ascomycota</taxon>
        <taxon>Pezizomycotina</taxon>
        <taxon>Dothideomycetes</taxon>
        <taxon>Pleosporomycetidae</taxon>
        <taxon>Pleosporales</taxon>
        <taxon>Pleosporineae</taxon>
        <taxon>Phaeosphaeriaceae</taxon>
        <taxon>Setomelanomma</taxon>
    </lineage>
</organism>
<keyword evidence="3" id="KW-1185">Reference proteome</keyword>
<gene>
    <name evidence="2" type="ORF">EK21DRAFT_84791</name>
</gene>
<reference evidence="2" key="1">
    <citation type="journal article" date="2020" name="Stud. Mycol.">
        <title>101 Dothideomycetes genomes: a test case for predicting lifestyles and emergence of pathogens.</title>
        <authorList>
            <person name="Haridas S."/>
            <person name="Albert R."/>
            <person name="Binder M."/>
            <person name="Bloem J."/>
            <person name="Labutti K."/>
            <person name="Salamov A."/>
            <person name="Andreopoulos B."/>
            <person name="Baker S."/>
            <person name="Barry K."/>
            <person name="Bills G."/>
            <person name="Bluhm B."/>
            <person name="Cannon C."/>
            <person name="Castanera R."/>
            <person name="Culley D."/>
            <person name="Daum C."/>
            <person name="Ezra D."/>
            <person name="Gonzalez J."/>
            <person name="Henrissat B."/>
            <person name="Kuo A."/>
            <person name="Liang C."/>
            <person name="Lipzen A."/>
            <person name="Lutzoni F."/>
            <person name="Magnuson J."/>
            <person name="Mondo S."/>
            <person name="Nolan M."/>
            <person name="Ohm R."/>
            <person name="Pangilinan J."/>
            <person name="Park H.-J."/>
            <person name="Ramirez L."/>
            <person name="Alfaro M."/>
            <person name="Sun H."/>
            <person name="Tritt A."/>
            <person name="Yoshinaga Y."/>
            <person name="Zwiers L.-H."/>
            <person name="Turgeon B."/>
            <person name="Goodwin S."/>
            <person name="Spatafora J."/>
            <person name="Crous P."/>
            <person name="Grigoriev I."/>
        </authorList>
    </citation>
    <scope>NUCLEOTIDE SEQUENCE</scope>
    <source>
        <strain evidence="2">CBS 110217</strain>
    </source>
</reference>
<feature type="domain" description="Heterokaryon incompatibility" evidence="1">
    <location>
        <begin position="253"/>
        <end position="302"/>
    </location>
</feature>
<evidence type="ECO:0000259" key="1">
    <source>
        <dbReference type="Pfam" id="PF06985"/>
    </source>
</evidence>
<dbReference type="AlphaFoldDB" id="A0A9P4HKG5"/>
<comment type="caution">
    <text evidence="2">The sequence shown here is derived from an EMBL/GenBank/DDBJ whole genome shotgun (WGS) entry which is preliminary data.</text>
</comment>
<dbReference type="EMBL" id="ML978158">
    <property type="protein sequence ID" value="KAF2035165.1"/>
    <property type="molecule type" value="Genomic_DNA"/>
</dbReference>
<evidence type="ECO:0000313" key="2">
    <source>
        <dbReference type="EMBL" id="KAF2035165.1"/>
    </source>
</evidence>
<evidence type="ECO:0000313" key="3">
    <source>
        <dbReference type="Proteomes" id="UP000799777"/>
    </source>
</evidence>
<sequence>MAARRNLTQHREAVRQLNGGIDGNELCIPCKKAVFDDDFDRIGTKAWPNDGYPECEHLDKPKLYCCFCRHILRAKELAKRRGQHHDASQKAELGWVMIGMEQGIFVHDDGVDLDDADAKELEDFEVESCSFVRSVTHRWVDMRRIKNWLDQCENQHGELCNSHRNTANIAFGSLILVDVVDNLLSKQFLTLQANYEGLLVPGSRSSQPITQTIKDAMAFVKDLGGRYLWVDTVVSATNDSARMSSGLAKLLNCIVQDDLTNKATAIDQMAAIYSSAVATIIAMSGSSADTGLPGVHPTLRNENTVYIAPGLRIAERTPLERAMNEYTYGTEEYEDDYSTSAVFTLGKARSWSANNKARSKSYSKWDEFRWYEEVVPEYTAKRMGFPSDIVNAFTGVQTELGKMFDWKFVEESRTHLIRWSWAGWIGRVWYKDMVRPLHLSIGDLFKPIATFDMTTPSTLWLDCESIRLGQFTLQRSENRLENPHYNAQTTPDAYFMFDDQRRRCGLLFGDIESLTSNSASAPLELLRLFCWSRTNAMYCYGPVIAHSNDGNTQEEDLFHNEFEDVEWCTYNVMLVHWWGARYHRVVIGQMHRDTWKRAGPLRKTIAVQ</sequence>
<accession>A0A9P4HKG5</accession>
<proteinExistence type="predicted"/>
<dbReference type="OrthoDB" id="2958217at2759"/>
<dbReference type="Proteomes" id="UP000799777">
    <property type="component" value="Unassembled WGS sequence"/>
</dbReference>
<protein>
    <recommendedName>
        <fullName evidence="1">Heterokaryon incompatibility domain-containing protein</fullName>
    </recommendedName>
</protein>
<dbReference type="PANTHER" id="PTHR33112">
    <property type="entry name" value="DOMAIN PROTEIN, PUTATIVE-RELATED"/>
    <property type="match status" value="1"/>
</dbReference>
<dbReference type="InterPro" id="IPR010730">
    <property type="entry name" value="HET"/>
</dbReference>
<name>A0A9P4HKG5_9PLEO</name>
<dbReference type="PANTHER" id="PTHR33112:SF12">
    <property type="entry name" value="HETEROKARYON INCOMPATIBILITY DOMAIN-CONTAINING PROTEIN"/>
    <property type="match status" value="1"/>
</dbReference>